<gene>
    <name evidence="2" type="ORF">FRX48_07859</name>
</gene>
<sequence>MVTSSDNLMVGWQRTPYEEHATEPSSKRREFGRLTITEGNFRPLELLDDAGGYPVTSLVDSRKDIKSNAPCLDEEARSVSEARLQESKVPGPRDSQSSEIWDDDPSFEQDLPTGLGIKSSFSDGLKSLVHVSSLKFLPRSDRRKKRSLGSLLRSGSLPATTVLKPIRSPSPGFLASPPVG</sequence>
<evidence type="ECO:0000313" key="3">
    <source>
        <dbReference type="Proteomes" id="UP000324767"/>
    </source>
</evidence>
<organism evidence="2 3">
    <name type="scientific">Lasallia pustulata</name>
    <dbReference type="NCBI Taxonomy" id="136370"/>
    <lineage>
        <taxon>Eukaryota</taxon>
        <taxon>Fungi</taxon>
        <taxon>Dikarya</taxon>
        <taxon>Ascomycota</taxon>
        <taxon>Pezizomycotina</taxon>
        <taxon>Lecanoromycetes</taxon>
        <taxon>OSLEUM clade</taxon>
        <taxon>Umbilicariomycetidae</taxon>
        <taxon>Umbilicariales</taxon>
        <taxon>Umbilicariaceae</taxon>
        <taxon>Lasallia</taxon>
    </lineage>
</organism>
<feature type="region of interest" description="Disordered" evidence="1">
    <location>
        <begin position="72"/>
        <end position="113"/>
    </location>
</feature>
<reference evidence="2 3" key="1">
    <citation type="submission" date="2019-09" db="EMBL/GenBank/DDBJ databases">
        <title>The hologenome of the rock-dwelling lichen Lasallia pustulata.</title>
        <authorList>
            <person name="Greshake Tzovaras B."/>
            <person name="Segers F."/>
            <person name="Bicker A."/>
            <person name="Dal Grande F."/>
            <person name="Otte J."/>
            <person name="Hankeln T."/>
            <person name="Schmitt I."/>
            <person name="Ebersberger I."/>
        </authorList>
    </citation>
    <scope>NUCLEOTIDE SEQUENCE [LARGE SCALE GENOMIC DNA]</scope>
    <source>
        <strain evidence="2">A1-1</strain>
    </source>
</reference>
<dbReference type="Proteomes" id="UP000324767">
    <property type="component" value="Unassembled WGS sequence"/>
</dbReference>
<dbReference type="EMBL" id="VXIT01000014">
    <property type="protein sequence ID" value="KAA6408118.1"/>
    <property type="molecule type" value="Genomic_DNA"/>
</dbReference>
<feature type="region of interest" description="Disordered" evidence="1">
    <location>
        <begin position="159"/>
        <end position="180"/>
    </location>
</feature>
<dbReference type="AlphaFoldDB" id="A0A5M8PGN6"/>
<feature type="region of interest" description="Disordered" evidence="1">
    <location>
        <begin position="1"/>
        <end position="31"/>
    </location>
</feature>
<evidence type="ECO:0000256" key="1">
    <source>
        <dbReference type="SAM" id="MobiDB-lite"/>
    </source>
</evidence>
<name>A0A5M8PGN6_9LECA</name>
<evidence type="ECO:0000313" key="2">
    <source>
        <dbReference type="EMBL" id="KAA6408118.1"/>
    </source>
</evidence>
<proteinExistence type="predicted"/>
<feature type="compositionally biased region" description="Basic and acidic residues" evidence="1">
    <location>
        <begin position="74"/>
        <end position="86"/>
    </location>
</feature>
<protein>
    <submittedName>
        <fullName evidence="2">Uncharacterized protein</fullName>
    </submittedName>
</protein>
<comment type="caution">
    <text evidence="2">The sequence shown here is derived from an EMBL/GenBank/DDBJ whole genome shotgun (WGS) entry which is preliminary data.</text>
</comment>
<feature type="compositionally biased region" description="Basic and acidic residues" evidence="1">
    <location>
        <begin position="16"/>
        <end position="31"/>
    </location>
</feature>
<accession>A0A5M8PGN6</accession>